<proteinExistence type="predicted"/>
<dbReference type="Proteomes" id="UP001217089">
    <property type="component" value="Unassembled WGS sequence"/>
</dbReference>
<sequence length="156" mass="17459">MTLTAADDVVKSNRVDGNKIAVFGGSHGGFLTTHLIAMFGVSDIPDWCFCESGFEFKHKSLADENVLKDAWKKSPLQYVDQVKTPIIVMLGCGDRRVPPKQGEEYYKALKARDVKCRLIAYEGNCHPIIKVDSEADAFVNMMDWFTQNLDIPVTDI</sequence>
<dbReference type="Gene3D" id="3.40.50.1820">
    <property type="entry name" value="alpha/beta hydrolase"/>
    <property type="match status" value="1"/>
</dbReference>
<dbReference type="PANTHER" id="PTHR42776:SF4">
    <property type="entry name" value="ACYLAMINO-ACID-RELEASING ENZYME"/>
    <property type="match status" value="1"/>
</dbReference>
<dbReference type="PANTHER" id="PTHR42776">
    <property type="entry name" value="SERINE PEPTIDASE S9 FAMILY MEMBER"/>
    <property type="match status" value="1"/>
</dbReference>
<protein>
    <recommendedName>
        <fullName evidence="2">Peptidase S9 prolyl oligopeptidase catalytic domain-containing protein</fullName>
    </recommendedName>
</protein>
<keyword evidence="4" id="KW-1185">Reference proteome</keyword>
<evidence type="ECO:0000256" key="1">
    <source>
        <dbReference type="ARBA" id="ARBA00022801"/>
    </source>
</evidence>
<dbReference type="InterPro" id="IPR001375">
    <property type="entry name" value="Peptidase_S9_cat"/>
</dbReference>
<accession>A0ABQ9E9U8</accession>
<feature type="domain" description="Peptidase S9 prolyl oligopeptidase catalytic" evidence="2">
    <location>
        <begin position="3"/>
        <end position="150"/>
    </location>
</feature>
<name>A0ABQ9E9U8_TEGGR</name>
<keyword evidence="1" id="KW-0378">Hydrolase</keyword>
<evidence type="ECO:0000313" key="3">
    <source>
        <dbReference type="EMBL" id="KAJ8302108.1"/>
    </source>
</evidence>
<gene>
    <name evidence="3" type="ORF">KUTeg_021095</name>
</gene>
<dbReference type="Pfam" id="PF00326">
    <property type="entry name" value="Peptidase_S9"/>
    <property type="match status" value="1"/>
</dbReference>
<evidence type="ECO:0000313" key="4">
    <source>
        <dbReference type="Proteomes" id="UP001217089"/>
    </source>
</evidence>
<reference evidence="3 4" key="1">
    <citation type="submission" date="2022-12" db="EMBL/GenBank/DDBJ databases">
        <title>Chromosome-level genome of Tegillarca granosa.</title>
        <authorList>
            <person name="Kim J."/>
        </authorList>
    </citation>
    <scope>NUCLEOTIDE SEQUENCE [LARGE SCALE GENOMIC DNA]</scope>
    <source>
        <strain evidence="3">Teg-2019</strain>
        <tissue evidence="3">Adductor muscle</tissue>
    </source>
</reference>
<evidence type="ECO:0000259" key="2">
    <source>
        <dbReference type="Pfam" id="PF00326"/>
    </source>
</evidence>
<organism evidence="3 4">
    <name type="scientific">Tegillarca granosa</name>
    <name type="common">Malaysian cockle</name>
    <name type="synonym">Anadara granosa</name>
    <dbReference type="NCBI Taxonomy" id="220873"/>
    <lineage>
        <taxon>Eukaryota</taxon>
        <taxon>Metazoa</taxon>
        <taxon>Spiralia</taxon>
        <taxon>Lophotrochozoa</taxon>
        <taxon>Mollusca</taxon>
        <taxon>Bivalvia</taxon>
        <taxon>Autobranchia</taxon>
        <taxon>Pteriomorphia</taxon>
        <taxon>Arcoida</taxon>
        <taxon>Arcoidea</taxon>
        <taxon>Arcidae</taxon>
        <taxon>Tegillarca</taxon>
    </lineage>
</organism>
<dbReference type="EMBL" id="JARBDR010000918">
    <property type="protein sequence ID" value="KAJ8302108.1"/>
    <property type="molecule type" value="Genomic_DNA"/>
</dbReference>
<comment type="caution">
    <text evidence="3">The sequence shown here is derived from an EMBL/GenBank/DDBJ whole genome shotgun (WGS) entry which is preliminary data.</text>
</comment>
<dbReference type="InterPro" id="IPR029058">
    <property type="entry name" value="AB_hydrolase_fold"/>
</dbReference>
<dbReference type="SUPFAM" id="SSF53474">
    <property type="entry name" value="alpha/beta-Hydrolases"/>
    <property type="match status" value="1"/>
</dbReference>